<reference evidence="1" key="1">
    <citation type="submission" date="2023-03" db="EMBL/GenBank/DDBJ databases">
        <title>Chromosome-level genomes of two armyworms, Mythimna separata and Mythimna loreyi, provide insights into the biosynthesis and reception of sex pheromones.</title>
        <authorList>
            <person name="Zhao H."/>
        </authorList>
    </citation>
    <scope>NUCLEOTIDE SEQUENCE</scope>
    <source>
        <strain evidence="1">BeijingLab</strain>
    </source>
</reference>
<name>A0ACC2QMK9_9NEOP</name>
<keyword evidence="2" id="KW-1185">Reference proteome</keyword>
<protein>
    <submittedName>
        <fullName evidence="1">Uncharacterized protein</fullName>
    </submittedName>
</protein>
<comment type="caution">
    <text evidence="1">The sequence shown here is derived from an EMBL/GenBank/DDBJ whole genome shotgun (WGS) entry which is preliminary data.</text>
</comment>
<proteinExistence type="predicted"/>
<accession>A0ACC2QMK9</accession>
<evidence type="ECO:0000313" key="2">
    <source>
        <dbReference type="Proteomes" id="UP001231649"/>
    </source>
</evidence>
<sequence>MSRCLRIFGAYSFRLTRKHSTILLSAAFILTLTMVLQMYASRHHEHPQPQRSIGDFDYRPGAFLKGRQPGNISYCQFNYGLPNRLKWGTFPVLPSPETGSRSHYRVIYNAIKGVAFANISKVDAVTYATQATPEFLYHVVEIAKYWNGPISLAVYVPNYDLDIAMQILEQLCYCYPFMGKVSVHLFFPTKTEPKIRSLKERRMYFTPPPVTTTVASVTKRDAREIMRQKLENYRKLNNKTRAQYIQRARKNKIERMMLKIPPSGFTVPNLKFEDCSGPNSDITTYRKSTAMLYPINVGRNVARNASTTNYFLVSDIEMVPSRGLAPKFLKMIRKLMGDKKRDSGCVFAKTVFVVPLFEVERGEKIPHDKATLIQMITNNRATYFHQKVCAHCQRFPGLQTWLMRPSRNVLEPMIIAKREYPYHRWEPLYFGTNKEPWYSETLFWEGLQDKMTQMLEMCLQEYRMVVLDGGFLSHAASPKPKQRMKRAQVINTSNYMKIIKWFKEKYEDRQECRLLWGCEYSFKKKYERRRYRIPETWYRGIAYF</sequence>
<dbReference type="EMBL" id="CM056795">
    <property type="protein sequence ID" value="KAJ8720770.1"/>
    <property type="molecule type" value="Genomic_DNA"/>
</dbReference>
<evidence type="ECO:0000313" key="1">
    <source>
        <dbReference type="EMBL" id="KAJ8720770.1"/>
    </source>
</evidence>
<dbReference type="Proteomes" id="UP001231649">
    <property type="component" value="Chromosome 19"/>
</dbReference>
<gene>
    <name evidence="1" type="ORF">PYW08_006235</name>
</gene>
<organism evidence="1 2">
    <name type="scientific">Mythimna loreyi</name>
    <dbReference type="NCBI Taxonomy" id="667449"/>
    <lineage>
        <taxon>Eukaryota</taxon>
        <taxon>Metazoa</taxon>
        <taxon>Ecdysozoa</taxon>
        <taxon>Arthropoda</taxon>
        <taxon>Hexapoda</taxon>
        <taxon>Insecta</taxon>
        <taxon>Pterygota</taxon>
        <taxon>Neoptera</taxon>
        <taxon>Endopterygota</taxon>
        <taxon>Lepidoptera</taxon>
        <taxon>Glossata</taxon>
        <taxon>Ditrysia</taxon>
        <taxon>Noctuoidea</taxon>
        <taxon>Noctuidae</taxon>
        <taxon>Noctuinae</taxon>
        <taxon>Hadenini</taxon>
        <taxon>Mythimna</taxon>
    </lineage>
</organism>